<organism evidence="2 3">
    <name type="scientific">Candidatus Hydrogenosomobacter endosymbioticus</name>
    <dbReference type="NCBI Taxonomy" id="2558174"/>
    <lineage>
        <taxon>Bacteria</taxon>
        <taxon>Pseudomonadati</taxon>
        <taxon>Pseudomonadota</taxon>
        <taxon>Alphaproteobacteria</taxon>
        <taxon>Holosporales</taxon>
        <taxon>Holosporaceae</taxon>
        <taxon>Candidatus Hydrogenosomobacter</taxon>
    </lineage>
</organism>
<feature type="signal peptide" evidence="1">
    <location>
        <begin position="1"/>
        <end position="22"/>
    </location>
</feature>
<keyword evidence="1" id="KW-0732">Signal</keyword>
<dbReference type="Proteomes" id="UP001320209">
    <property type="component" value="Chromosome"/>
</dbReference>
<keyword evidence="3" id="KW-1185">Reference proteome</keyword>
<dbReference type="EMBL" id="AP025225">
    <property type="protein sequence ID" value="BDB95986.1"/>
    <property type="molecule type" value="Genomic_DNA"/>
</dbReference>
<evidence type="ECO:0000313" key="3">
    <source>
        <dbReference type="Proteomes" id="UP001320209"/>
    </source>
</evidence>
<evidence type="ECO:0000313" key="2">
    <source>
        <dbReference type="EMBL" id="BDB95986.1"/>
    </source>
</evidence>
<protein>
    <submittedName>
        <fullName evidence="2">Uncharacterized protein</fullName>
    </submittedName>
</protein>
<reference evidence="2" key="1">
    <citation type="submission" date="2021-10" db="EMBL/GenBank/DDBJ databases">
        <title>Genome Sequence of The Candidatus Hydrogeosomobacter endosymbioticus, an Intracellular Bacterial Symbiont of the Anaerobic Ciliate GW7.</title>
        <authorList>
            <person name="Shiohama Y."/>
            <person name="Shinzato N."/>
        </authorList>
    </citation>
    <scope>NUCLEOTIDE SEQUENCE [LARGE SCALE GENOMIC DNA]</scope>
    <source>
        <strain evidence="2">200920</strain>
    </source>
</reference>
<dbReference type="RefSeq" id="WP_236865281.1">
    <property type="nucleotide sequence ID" value="NZ_AP025225.1"/>
</dbReference>
<feature type="chain" id="PRO_5046372364" evidence="1">
    <location>
        <begin position="23"/>
        <end position="222"/>
    </location>
</feature>
<gene>
    <name evidence="2" type="ORF">HYD_1190</name>
</gene>
<name>A0ABM7V940_9PROT</name>
<accession>A0ABM7V940</accession>
<evidence type="ECO:0000256" key="1">
    <source>
        <dbReference type="SAM" id="SignalP"/>
    </source>
</evidence>
<sequence>MNNYKMLVLAIAIAAQSTFAVAVGDFYERQQKFLEKRNAAIAKKIEEQANEYTGRPMISDASNKMVLLKRKQENDTRDVFQRMHEDVERRRALGLKRQFEAEQKKSRIVKANPVPKFQKPMNRGRAIEEVNYNQIENVMESGDVNQEVEEFAENRLISRISKDKLGRPEAVQDQGLLNVQEPAFTSRFSTFQSAKIFPKKHFRIQKVQRQDGTIEYIKKQNP</sequence>
<proteinExistence type="predicted"/>